<sequence>MADRVLRDKHVAHIGQFTTGGFGFNWRPKDATAWTRVHRMWSHRGQAVLRIDSGNQSAASTIDIYVSKGGRSIRVFRGNKELT</sequence>
<dbReference type="EMBL" id="LAZR01054722">
    <property type="protein sequence ID" value="KKK77927.1"/>
    <property type="molecule type" value="Genomic_DNA"/>
</dbReference>
<gene>
    <name evidence="1" type="ORF">LCGC14_2848670</name>
</gene>
<protein>
    <submittedName>
        <fullName evidence="1">Uncharacterized protein</fullName>
    </submittedName>
</protein>
<organism evidence="1">
    <name type="scientific">marine sediment metagenome</name>
    <dbReference type="NCBI Taxonomy" id="412755"/>
    <lineage>
        <taxon>unclassified sequences</taxon>
        <taxon>metagenomes</taxon>
        <taxon>ecological metagenomes</taxon>
    </lineage>
</organism>
<comment type="caution">
    <text evidence="1">The sequence shown here is derived from an EMBL/GenBank/DDBJ whole genome shotgun (WGS) entry which is preliminary data.</text>
</comment>
<name>A0A0F8Y960_9ZZZZ</name>
<reference evidence="1" key="1">
    <citation type="journal article" date="2015" name="Nature">
        <title>Complex archaea that bridge the gap between prokaryotes and eukaryotes.</title>
        <authorList>
            <person name="Spang A."/>
            <person name="Saw J.H."/>
            <person name="Jorgensen S.L."/>
            <person name="Zaremba-Niedzwiedzka K."/>
            <person name="Martijn J."/>
            <person name="Lind A.E."/>
            <person name="van Eijk R."/>
            <person name="Schleper C."/>
            <person name="Guy L."/>
            <person name="Ettema T.J."/>
        </authorList>
    </citation>
    <scope>NUCLEOTIDE SEQUENCE</scope>
</reference>
<evidence type="ECO:0000313" key="1">
    <source>
        <dbReference type="EMBL" id="KKK77927.1"/>
    </source>
</evidence>
<proteinExistence type="predicted"/>
<accession>A0A0F8Y960</accession>
<dbReference type="AlphaFoldDB" id="A0A0F8Y960"/>